<dbReference type="InterPro" id="IPR006076">
    <property type="entry name" value="FAD-dep_OxRdtase"/>
</dbReference>
<sequence length="725" mass="81645">MASVATRLYSGTSKSSTLPRETKVVVCGGGIAGLSVVYHLAKFGWRDIVLLEQGRLTSGTTWHAAGLIGQIRSSEVMTHMCLESVKLYESLEEETGMSTGLKICGSVALAESKERMLDLQRKASRARAEGIECQFLSPPELEKMVPWIWTQDLQGALYIPGDCVANPTDTSMALAKGAKQNGVQIIEGVRVESVETCESVSASPHQPGTSQMSIFYQLWWNDVMWAHELGMKCDPIVKIPLHPNEHQYLITKKMKEIDTRGMPYIRDLDNDCYIRDWGEGFMVGGFAVKGKPVHTNGIPHPAEFASLPEDWDHFRPILDGFLKRVPAGDKAEVQQLFNGPESFTPDMAPLMGPASESLFLRPLVTWLRLPECSFFVPAPYFLSSLFSYVRGQYKIAFPGAEYHTGRKLRCSPLYASHAAAGAVFGDRSGMETPKWFANMSDTEEYGFEAQTGTYGKPGWFDMVLSEYWACRETVCAMDMSFFTKFELKSEGSEALELLQKLCPNEMDMPVGHVVHTGMLNEWGGYENDCSVARLSPNYYFMICPSFQLARGYRWIERHLPSDGSVKFQNVTHLYGGLNVVGPRAREVLQKLTETSLKLSEFKPFMCTEIDLGYASKVRIISITHTGEDGFVMYIRCEHALHVYDALKAAGRIYGIRDAGYNALRWLRLEKFYPYWGEDFVDDATPFEIGREHRVKFDKGVDFLGREALLRKREEGPRRHLAMFPD</sequence>
<dbReference type="Pfam" id="PF01571">
    <property type="entry name" value="GCV_T"/>
    <property type="match status" value="1"/>
</dbReference>
<keyword evidence="4" id="KW-1185">Reference proteome</keyword>
<dbReference type="Gene3D" id="3.30.1360.120">
    <property type="entry name" value="Probable tRNA modification gtpase trme, domain 1"/>
    <property type="match status" value="1"/>
</dbReference>
<dbReference type="FunFam" id="3.30.70.1400:FF:000003">
    <property type="entry name" value="Pyruvate dehydrogenase phosphatase regulatory subunit"/>
    <property type="match status" value="1"/>
</dbReference>
<gene>
    <name evidence="3" type="ORF">BSL78_29911</name>
</gene>
<proteinExistence type="predicted"/>
<dbReference type="InterPro" id="IPR027266">
    <property type="entry name" value="TrmE/GcvT-like"/>
</dbReference>
<dbReference type="Gene3D" id="3.50.50.60">
    <property type="entry name" value="FAD/NAD(P)-binding domain"/>
    <property type="match status" value="1"/>
</dbReference>
<organism evidence="3 4">
    <name type="scientific">Stichopus japonicus</name>
    <name type="common">Sea cucumber</name>
    <dbReference type="NCBI Taxonomy" id="307972"/>
    <lineage>
        <taxon>Eukaryota</taxon>
        <taxon>Metazoa</taxon>
        <taxon>Echinodermata</taxon>
        <taxon>Eleutherozoa</taxon>
        <taxon>Echinozoa</taxon>
        <taxon>Holothuroidea</taxon>
        <taxon>Aspidochirotacea</taxon>
        <taxon>Aspidochirotida</taxon>
        <taxon>Stichopodidae</taxon>
        <taxon>Apostichopus</taxon>
    </lineage>
</organism>
<protein>
    <submittedName>
        <fullName evidence="3">Putative pyruvate dehydrogenase phosphatase regulatory subunit, mitochondrial</fullName>
    </submittedName>
</protein>
<feature type="domain" description="FAD dependent oxidoreductase" evidence="1">
    <location>
        <begin position="23"/>
        <end position="359"/>
    </location>
</feature>
<dbReference type="SUPFAM" id="SSF51905">
    <property type="entry name" value="FAD/NAD(P)-binding domain"/>
    <property type="match status" value="1"/>
</dbReference>
<name>A0A2G8JC15_STIJA</name>
<dbReference type="Pfam" id="PF01266">
    <property type="entry name" value="DAO"/>
    <property type="match status" value="1"/>
</dbReference>
<accession>A0A2G8JC15</accession>
<evidence type="ECO:0000259" key="1">
    <source>
        <dbReference type="Pfam" id="PF01266"/>
    </source>
</evidence>
<reference evidence="3 4" key="1">
    <citation type="journal article" date="2017" name="PLoS Biol.">
        <title>The sea cucumber genome provides insights into morphological evolution and visceral regeneration.</title>
        <authorList>
            <person name="Zhang X."/>
            <person name="Sun L."/>
            <person name="Yuan J."/>
            <person name="Sun Y."/>
            <person name="Gao Y."/>
            <person name="Zhang L."/>
            <person name="Li S."/>
            <person name="Dai H."/>
            <person name="Hamel J.F."/>
            <person name="Liu C."/>
            <person name="Yu Y."/>
            <person name="Liu S."/>
            <person name="Lin W."/>
            <person name="Guo K."/>
            <person name="Jin S."/>
            <person name="Xu P."/>
            <person name="Storey K.B."/>
            <person name="Huan P."/>
            <person name="Zhang T."/>
            <person name="Zhou Y."/>
            <person name="Zhang J."/>
            <person name="Lin C."/>
            <person name="Li X."/>
            <person name="Xing L."/>
            <person name="Huo D."/>
            <person name="Sun M."/>
            <person name="Wang L."/>
            <person name="Mercier A."/>
            <person name="Li F."/>
            <person name="Yang H."/>
            <person name="Xiang J."/>
        </authorList>
    </citation>
    <scope>NUCLEOTIDE SEQUENCE [LARGE SCALE GENOMIC DNA]</scope>
    <source>
        <strain evidence="3">Shaxun</strain>
        <tissue evidence="3">Muscle</tissue>
    </source>
</reference>
<dbReference type="InterPro" id="IPR028896">
    <property type="entry name" value="GcvT/YgfZ/DmdA"/>
</dbReference>
<dbReference type="SUPFAM" id="SSF54373">
    <property type="entry name" value="FAD-linked reductases, C-terminal domain"/>
    <property type="match status" value="1"/>
</dbReference>
<keyword evidence="3" id="KW-0670">Pyruvate</keyword>
<feature type="domain" description="GCVT N-terminal" evidence="2">
    <location>
        <begin position="413"/>
        <end position="698"/>
    </location>
</feature>
<dbReference type="PANTHER" id="PTHR43757">
    <property type="entry name" value="AMINOMETHYLTRANSFERASE"/>
    <property type="match status" value="1"/>
</dbReference>
<dbReference type="SUPFAM" id="SSF103025">
    <property type="entry name" value="Folate-binding domain"/>
    <property type="match status" value="1"/>
</dbReference>
<dbReference type="Proteomes" id="UP000230750">
    <property type="component" value="Unassembled WGS sequence"/>
</dbReference>
<dbReference type="PANTHER" id="PTHR43757:SF15">
    <property type="entry name" value="PYRUVATE DEHYDROGENASE PHOSPHATASE REGULATORY SUBUNIT, MITOCHONDRIAL-LIKE"/>
    <property type="match status" value="1"/>
</dbReference>
<evidence type="ECO:0000313" key="3">
    <source>
        <dbReference type="EMBL" id="PIK33273.1"/>
    </source>
</evidence>
<dbReference type="GO" id="GO:0005739">
    <property type="term" value="C:mitochondrion"/>
    <property type="evidence" value="ECO:0007669"/>
    <property type="project" value="TreeGrafter"/>
</dbReference>
<dbReference type="AlphaFoldDB" id="A0A2G8JC15"/>
<evidence type="ECO:0000313" key="4">
    <source>
        <dbReference type="Proteomes" id="UP000230750"/>
    </source>
</evidence>
<dbReference type="STRING" id="307972.A0A2G8JC15"/>
<dbReference type="InterPro" id="IPR006222">
    <property type="entry name" value="GCVT_N"/>
</dbReference>
<evidence type="ECO:0000259" key="2">
    <source>
        <dbReference type="Pfam" id="PF01571"/>
    </source>
</evidence>
<dbReference type="Gene3D" id="3.30.9.10">
    <property type="entry name" value="D-Amino Acid Oxidase, subunit A, domain 2"/>
    <property type="match status" value="1"/>
</dbReference>
<dbReference type="EMBL" id="MRZV01002649">
    <property type="protein sequence ID" value="PIK33273.1"/>
    <property type="molecule type" value="Genomic_DNA"/>
</dbReference>
<dbReference type="Gene3D" id="3.30.70.1400">
    <property type="entry name" value="Aminomethyltransferase beta-barrel domains"/>
    <property type="match status" value="1"/>
</dbReference>
<dbReference type="InterPro" id="IPR036188">
    <property type="entry name" value="FAD/NAD-bd_sf"/>
</dbReference>
<dbReference type="OrthoDB" id="498204at2759"/>
<comment type="caution">
    <text evidence="3">The sequence shown here is derived from an EMBL/GenBank/DDBJ whole genome shotgun (WGS) entry which is preliminary data.</text>
</comment>